<protein>
    <recommendedName>
        <fullName evidence="4">Endonuclease/exonuclease/phosphatase domain-containing protein</fullName>
    </recommendedName>
</protein>
<feature type="compositionally biased region" description="Basic residues" evidence="3">
    <location>
        <begin position="12"/>
        <end position="22"/>
    </location>
</feature>
<accession>A0A2N5T5J7</accession>
<keyword evidence="6" id="KW-1185">Reference proteome</keyword>
<comment type="similarity">
    <text evidence="1">Belongs to the CCR4/nocturin family.</text>
</comment>
<feature type="region of interest" description="Disordered" evidence="3">
    <location>
        <begin position="1"/>
        <end position="49"/>
    </location>
</feature>
<dbReference type="Gene3D" id="3.60.10.10">
    <property type="entry name" value="Endonuclease/exonuclease/phosphatase"/>
    <property type="match status" value="1"/>
</dbReference>
<dbReference type="AlphaFoldDB" id="A0A2N5T5J7"/>
<sequence>MEEDHAIEEKRRFRAEKKKRQAEKKALQAAADINAPPITHNDDSLSTSHPSTAKANYTLRHLKPVLKDSNSIHETTHHDGGTRSLQIMTWNVLAQCLVRRSLFPGSDCLKWKDRGPTIAQEIVDYEPDVICLQEVDRLGDHETVLHDAGYQLVHVIGGYEWDGKQHGLLVGWKDALLSLAGQKVIRLDEQEFQGRIGLSRVTRNVGLVVGLRFKDNPAAGLVIGTAHLFWHARYTYERTRQTAFLAQALRDFRAEQHPHTTTTTTTSTTTQWPVFLAGDLNEQPGGPSYRLLCGAPLPEKEKLILEESTLVHKSVDQLRLKTLQDEQYTTLEGDEDRVFKDVRAATPQDGLFDMQELAQIFGPHTWLSLYGHWARHLAGEEGNRFMDRPELKAQSSALPGASGSCPEDGRGSGSYEPMWTNFTPLWRCTLDYIWVLSDGGSGESPVEALALLPTHRTETLEPGLPRLGVEPSDHIPLMAQVRFPCPP</sequence>
<evidence type="ECO:0000256" key="2">
    <source>
        <dbReference type="ARBA" id="ARBA00022801"/>
    </source>
</evidence>
<evidence type="ECO:0000313" key="6">
    <source>
        <dbReference type="Proteomes" id="UP000235388"/>
    </source>
</evidence>
<name>A0A2N5T5J7_9BASI</name>
<keyword evidence="2" id="KW-0378">Hydrolase</keyword>
<evidence type="ECO:0000256" key="3">
    <source>
        <dbReference type="SAM" id="MobiDB-lite"/>
    </source>
</evidence>
<feature type="domain" description="Endonuclease/exonuclease/phosphatase" evidence="4">
    <location>
        <begin position="88"/>
        <end position="474"/>
    </location>
</feature>
<dbReference type="GO" id="GO:0006139">
    <property type="term" value="P:nucleobase-containing compound metabolic process"/>
    <property type="evidence" value="ECO:0007669"/>
    <property type="project" value="UniProtKB-ARBA"/>
</dbReference>
<gene>
    <name evidence="5" type="ORF">PCANC_09301</name>
</gene>
<comment type="caution">
    <text evidence="5">The sequence shown here is derived from an EMBL/GenBank/DDBJ whole genome shotgun (WGS) entry which is preliminary data.</text>
</comment>
<dbReference type="PANTHER" id="PTHR12121:SF45">
    <property type="entry name" value="NOCTURNIN"/>
    <property type="match status" value="1"/>
</dbReference>
<dbReference type="SUPFAM" id="SSF56219">
    <property type="entry name" value="DNase I-like"/>
    <property type="match status" value="1"/>
</dbReference>
<evidence type="ECO:0000313" key="5">
    <source>
        <dbReference type="EMBL" id="PLW20740.1"/>
    </source>
</evidence>
<dbReference type="InterPro" id="IPR036691">
    <property type="entry name" value="Endo/exonu/phosph_ase_sf"/>
</dbReference>
<dbReference type="Pfam" id="PF03372">
    <property type="entry name" value="Exo_endo_phos"/>
    <property type="match status" value="1"/>
</dbReference>
<dbReference type="OrthoDB" id="428734at2759"/>
<organism evidence="5 6">
    <name type="scientific">Puccinia coronata f. sp. avenae</name>
    <dbReference type="NCBI Taxonomy" id="200324"/>
    <lineage>
        <taxon>Eukaryota</taxon>
        <taxon>Fungi</taxon>
        <taxon>Dikarya</taxon>
        <taxon>Basidiomycota</taxon>
        <taxon>Pucciniomycotina</taxon>
        <taxon>Pucciniomycetes</taxon>
        <taxon>Pucciniales</taxon>
        <taxon>Pucciniaceae</taxon>
        <taxon>Puccinia</taxon>
    </lineage>
</organism>
<proteinExistence type="inferred from homology"/>
<dbReference type="InterPro" id="IPR050410">
    <property type="entry name" value="CCR4/nocturin_mRNA_transcr"/>
</dbReference>
<evidence type="ECO:0000259" key="4">
    <source>
        <dbReference type="Pfam" id="PF03372"/>
    </source>
</evidence>
<dbReference type="PANTHER" id="PTHR12121">
    <property type="entry name" value="CARBON CATABOLITE REPRESSOR PROTEIN 4"/>
    <property type="match status" value="1"/>
</dbReference>
<dbReference type="Proteomes" id="UP000235388">
    <property type="component" value="Unassembled WGS sequence"/>
</dbReference>
<dbReference type="GO" id="GO:0000175">
    <property type="term" value="F:3'-5'-RNA exonuclease activity"/>
    <property type="evidence" value="ECO:0007669"/>
    <property type="project" value="TreeGrafter"/>
</dbReference>
<dbReference type="InterPro" id="IPR005135">
    <property type="entry name" value="Endo/exonuclease/phosphatase"/>
</dbReference>
<dbReference type="EMBL" id="PGCJ01000792">
    <property type="protein sequence ID" value="PLW20740.1"/>
    <property type="molecule type" value="Genomic_DNA"/>
</dbReference>
<reference evidence="5 6" key="1">
    <citation type="submission" date="2017-11" db="EMBL/GenBank/DDBJ databases">
        <title>De novo assembly and phasing of dikaryotic genomes from two isolates of Puccinia coronata f. sp. avenae, the causal agent of oat crown rust.</title>
        <authorList>
            <person name="Miller M.E."/>
            <person name="Zhang Y."/>
            <person name="Omidvar V."/>
            <person name="Sperschneider J."/>
            <person name="Schwessinger B."/>
            <person name="Raley C."/>
            <person name="Palmer J.M."/>
            <person name="Garnica D."/>
            <person name="Upadhyaya N."/>
            <person name="Rathjen J."/>
            <person name="Taylor J.M."/>
            <person name="Park R.F."/>
            <person name="Dodds P.N."/>
            <person name="Hirsch C.D."/>
            <person name="Kianian S.F."/>
            <person name="Figueroa M."/>
        </authorList>
    </citation>
    <scope>NUCLEOTIDE SEQUENCE [LARGE SCALE GENOMIC DNA]</scope>
    <source>
        <strain evidence="5">12NC29</strain>
    </source>
</reference>
<evidence type="ECO:0000256" key="1">
    <source>
        <dbReference type="ARBA" id="ARBA00010774"/>
    </source>
</evidence>